<dbReference type="AlphaFoldDB" id="A0A6G1U4Y4"/>
<evidence type="ECO:0000256" key="7">
    <source>
        <dbReference type="PIRSR" id="PIRSR600715-1"/>
    </source>
</evidence>
<sequence length="366" mass="40328">MTQILLPIIGSFLLSACCGFLFIPALLRFCKQKNLYDLPSLRKVHHTMIPRLGGIAFIPSMIIAAVIVMYTMTSNTMNGKIQISLWSMGFLLSLLLVYAAGIVDDIIGLNANIKFFIQIVAASILPLCGLCINNLYGLLGIYEVPACIGIPLTVFLIVFIDNAINLIDGIDGLAASLSLIALCGFVYCFMQYSLTAYEVMISGLIGVLATYLYFNVWGNSAKGTKIFMGDSGSLTLGFILAFLFVKSIAVSPNVMPISMGRVFLAYSLLIVPTFDVVRVVLHRIRKKKPIFSPDKSHIHHKLMQLGMNQHLALISIILLALLYIIINLLMYNWGCNLTITMVADIVIYILLHLLINKGIRNKAIIS</sequence>
<protein>
    <submittedName>
        <fullName evidence="9">Undecaprenyl/decaprenyl-phosphate alpha-N-acetylglucosaminyl 1-phosphate transferase</fullName>
    </submittedName>
</protein>
<comment type="cofactor">
    <cofactor evidence="7">
        <name>Mg(2+)</name>
        <dbReference type="ChEBI" id="CHEBI:18420"/>
    </cofactor>
</comment>
<feature type="transmembrane region" description="Helical" evidence="8">
    <location>
        <begin position="337"/>
        <end position="355"/>
    </location>
</feature>
<dbReference type="Proteomes" id="UP000480425">
    <property type="component" value="Unassembled WGS sequence"/>
</dbReference>
<dbReference type="InterPro" id="IPR018480">
    <property type="entry name" value="PNAcMuramoyl-5peptid_Trfase_CS"/>
</dbReference>
<dbReference type="GO" id="GO:0009103">
    <property type="term" value="P:lipopolysaccharide biosynthetic process"/>
    <property type="evidence" value="ECO:0007669"/>
    <property type="project" value="TreeGrafter"/>
</dbReference>
<feature type="transmembrane region" description="Helical" evidence="8">
    <location>
        <begin position="196"/>
        <end position="214"/>
    </location>
</feature>
<evidence type="ECO:0000256" key="2">
    <source>
        <dbReference type="ARBA" id="ARBA00022475"/>
    </source>
</evidence>
<keyword evidence="2" id="KW-1003">Cell membrane</keyword>
<evidence type="ECO:0000256" key="4">
    <source>
        <dbReference type="ARBA" id="ARBA00022692"/>
    </source>
</evidence>
<dbReference type="GO" id="GO:0016780">
    <property type="term" value="F:phosphotransferase activity, for other substituted phosphate groups"/>
    <property type="evidence" value="ECO:0007669"/>
    <property type="project" value="InterPro"/>
</dbReference>
<evidence type="ECO:0000256" key="8">
    <source>
        <dbReference type="SAM" id="Phobius"/>
    </source>
</evidence>
<dbReference type="CDD" id="cd06853">
    <property type="entry name" value="GT_WecA_like"/>
    <property type="match status" value="1"/>
</dbReference>
<dbReference type="EMBL" id="VZCB01000101">
    <property type="protein sequence ID" value="MQN82205.1"/>
    <property type="molecule type" value="Genomic_DNA"/>
</dbReference>
<feature type="transmembrane region" description="Helical" evidence="8">
    <location>
        <begin position="6"/>
        <end position="27"/>
    </location>
</feature>
<keyword evidence="7" id="KW-0479">Metal-binding</keyword>
<comment type="caution">
    <text evidence="9">The sequence shown here is derived from an EMBL/GenBank/DDBJ whole genome shotgun (WGS) entry which is preliminary data.</text>
</comment>
<evidence type="ECO:0000256" key="5">
    <source>
        <dbReference type="ARBA" id="ARBA00022989"/>
    </source>
</evidence>
<keyword evidence="3 9" id="KW-0808">Transferase</keyword>
<keyword evidence="4 8" id="KW-0812">Transmembrane</keyword>
<evidence type="ECO:0000313" key="10">
    <source>
        <dbReference type="Proteomes" id="UP000480425"/>
    </source>
</evidence>
<evidence type="ECO:0000256" key="1">
    <source>
        <dbReference type="ARBA" id="ARBA00004651"/>
    </source>
</evidence>
<gene>
    <name evidence="9" type="ORF">F7D73_14915</name>
</gene>
<accession>A0A6G1U4Y4</accession>
<dbReference type="PANTHER" id="PTHR22926">
    <property type="entry name" value="PHOSPHO-N-ACETYLMURAMOYL-PENTAPEPTIDE-TRANSFERASE"/>
    <property type="match status" value="1"/>
</dbReference>
<dbReference type="GO" id="GO:0046872">
    <property type="term" value="F:metal ion binding"/>
    <property type="evidence" value="ECO:0007669"/>
    <property type="project" value="UniProtKB-KW"/>
</dbReference>
<dbReference type="PROSITE" id="PS01348">
    <property type="entry name" value="MRAY_2"/>
    <property type="match status" value="1"/>
</dbReference>
<evidence type="ECO:0000313" key="9">
    <source>
        <dbReference type="EMBL" id="MQN82205.1"/>
    </source>
</evidence>
<feature type="transmembrane region" description="Helical" evidence="8">
    <location>
        <begin position="83"/>
        <end position="103"/>
    </location>
</feature>
<dbReference type="Pfam" id="PF00953">
    <property type="entry name" value="Glycos_transf_4"/>
    <property type="match status" value="1"/>
</dbReference>
<feature type="binding site" evidence="7">
    <location>
        <position position="230"/>
    </location>
    <ligand>
        <name>Mg(2+)</name>
        <dbReference type="ChEBI" id="CHEBI:18420"/>
    </ligand>
</feature>
<proteinExistence type="predicted"/>
<dbReference type="InterPro" id="IPR000715">
    <property type="entry name" value="Glycosyl_transferase_4"/>
</dbReference>
<feature type="transmembrane region" description="Helical" evidence="8">
    <location>
        <begin position="172"/>
        <end position="190"/>
    </location>
</feature>
<reference evidence="9 10" key="1">
    <citation type="submission" date="2019-09" db="EMBL/GenBank/DDBJ databases">
        <title>Distinct polysaccharide growth profiles of human intestinal Prevotella copri isolates.</title>
        <authorList>
            <person name="Fehlner-Peach H."/>
            <person name="Magnabosco C."/>
            <person name="Raghavan V."/>
            <person name="Scher J.U."/>
            <person name="Tett A."/>
            <person name="Cox L.M."/>
            <person name="Gottsegen C."/>
            <person name="Watters A."/>
            <person name="Wiltshire- Gordon J.D."/>
            <person name="Segata N."/>
            <person name="Bonneau R."/>
            <person name="Littman D.R."/>
        </authorList>
    </citation>
    <scope>NUCLEOTIDE SEQUENCE [LARGE SCALE GENOMIC DNA]</scope>
    <source>
        <strain evidence="10">iA622</strain>
    </source>
</reference>
<keyword evidence="5 8" id="KW-1133">Transmembrane helix</keyword>
<dbReference type="OrthoDB" id="9783652at2"/>
<feature type="transmembrane region" description="Helical" evidence="8">
    <location>
        <begin position="226"/>
        <end position="250"/>
    </location>
</feature>
<keyword evidence="7" id="KW-0460">Magnesium</keyword>
<feature type="transmembrane region" description="Helical" evidence="8">
    <location>
        <begin position="115"/>
        <end position="136"/>
    </location>
</feature>
<feature type="transmembrane region" description="Helical" evidence="8">
    <location>
        <begin position="142"/>
        <end position="160"/>
    </location>
</feature>
<evidence type="ECO:0000256" key="3">
    <source>
        <dbReference type="ARBA" id="ARBA00022679"/>
    </source>
</evidence>
<feature type="transmembrane region" description="Helical" evidence="8">
    <location>
        <begin position="48"/>
        <end position="71"/>
    </location>
</feature>
<dbReference type="GO" id="GO:0005886">
    <property type="term" value="C:plasma membrane"/>
    <property type="evidence" value="ECO:0007669"/>
    <property type="project" value="UniProtKB-SubCell"/>
</dbReference>
<feature type="binding site" evidence="7">
    <location>
        <position position="165"/>
    </location>
    <ligand>
        <name>Mg(2+)</name>
        <dbReference type="ChEBI" id="CHEBI:18420"/>
    </ligand>
</feature>
<dbReference type="GO" id="GO:0071555">
    <property type="term" value="P:cell wall organization"/>
    <property type="evidence" value="ECO:0007669"/>
    <property type="project" value="TreeGrafter"/>
</dbReference>
<organism evidence="9 10">
    <name type="scientific">Segatella copri</name>
    <dbReference type="NCBI Taxonomy" id="165179"/>
    <lineage>
        <taxon>Bacteria</taxon>
        <taxon>Pseudomonadati</taxon>
        <taxon>Bacteroidota</taxon>
        <taxon>Bacteroidia</taxon>
        <taxon>Bacteroidales</taxon>
        <taxon>Prevotellaceae</taxon>
        <taxon>Segatella</taxon>
    </lineage>
</organism>
<dbReference type="PANTHER" id="PTHR22926:SF3">
    <property type="entry name" value="UNDECAPRENYL-PHOSPHATE ALPHA-N-ACETYLGLUCOSAMINYL 1-PHOSPHATE TRANSFERASE"/>
    <property type="match status" value="1"/>
</dbReference>
<dbReference type="GO" id="GO:0044038">
    <property type="term" value="P:cell wall macromolecule biosynthetic process"/>
    <property type="evidence" value="ECO:0007669"/>
    <property type="project" value="TreeGrafter"/>
</dbReference>
<feature type="transmembrane region" description="Helical" evidence="8">
    <location>
        <begin position="311"/>
        <end position="331"/>
    </location>
</feature>
<name>A0A6G1U4Y4_9BACT</name>
<feature type="transmembrane region" description="Helical" evidence="8">
    <location>
        <begin position="262"/>
        <end position="281"/>
    </location>
</feature>
<comment type="subcellular location">
    <subcellularLocation>
        <location evidence="1">Cell membrane</location>
        <topology evidence="1">Multi-pass membrane protein</topology>
    </subcellularLocation>
</comment>
<evidence type="ECO:0000256" key="6">
    <source>
        <dbReference type="ARBA" id="ARBA00023136"/>
    </source>
</evidence>
<keyword evidence="6 8" id="KW-0472">Membrane</keyword>